<dbReference type="SUPFAM" id="SSF52047">
    <property type="entry name" value="RNI-like"/>
    <property type="match status" value="1"/>
</dbReference>
<name>A0A835WK20_9CHLO</name>
<proteinExistence type="predicted"/>
<dbReference type="SMART" id="SM00368">
    <property type="entry name" value="LRR_RI"/>
    <property type="match status" value="3"/>
</dbReference>
<feature type="compositionally biased region" description="Low complexity" evidence="2">
    <location>
        <begin position="1551"/>
        <end position="1573"/>
    </location>
</feature>
<feature type="region of interest" description="Disordered" evidence="2">
    <location>
        <begin position="1177"/>
        <end position="1198"/>
    </location>
</feature>
<gene>
    <name evidence="3" type="ORF">HYH02_006069</name>
</gene>
<feature type="region of interest" description="Disordered" evidence="2">
    <location>
        <begin position="1465"/>
        <end position="1504"/>
    </location>
</feature>
<dbReference type="Pfam" id="PF13516">
    <property type="entry name" value="LRR_6"/>
    <property type="match status" value="1"/>
</dbReference>
<dbReference type="GO" id="GO:0005930">
    <property type="term" value="C:axoneme"/>
    <property type="evidence" value="ECO:0007669"/>
    <property type="project" value="UniProtKB-SubCell"/>
</dbReference>
<feature type="compositionally biased region" description="Pro residues" evidence="2">
    <location>
        <begin position="323"/>
        <end position="334"/>
    </location>
</feature>
<feature type="compositionally biased region" description="Gly residues" evidence="2">
    <location>
        <begin position="1482"/>
        <end position="1497"/>
    </location>
</feature>
<dbReference type="InterPro" id="IPR032675">
    <property type="entry name" value="LRR_dom_sf"/>
</dbReference>
<feature type="compositionally biased region" description="Gly residues" evidence="2">
    <location>
        <begin position="1606"/>
        <end position="1618"/>
    </location>
</feature>
<dbReference type="PANTHER" id="PTHR31579:SF1">
    <property type="entry name" value="OS03G0796600 PROTEIN"/>
    <property type="match status" value="1"/>
</dbReference>
<reference evidence="3" key="1">
    <citation type="journal article" date="2020" name="bioRxiv">
        <title>Comparative genomics of Chlamydomonas.</title>
        <authorList>
            <person name="Craig R.J."/>
            <person name="Hasan A.R."/>
            <person name="Ness R.W."/>
            <person name="Keightley P.D."/>
        </authorList>
    </citation>
    <scope>NUCLEOTIDE SEQUENCE</scope>
    <source>
        <strain evidence="3">CCAP 11/173</strain>
    </source>
</reference>
<dbReference type="Gene3D" id="3.80.10.10">
    <property type="entry name" value="Ribonuclease Inhibitor"/>
    <property type="match status" value="1"/>
</dbReference>
<evidence type="ECO:0000256" key="1">
    <source>
        <dbReference type="ARBA" id="ARBA00004430"/>
    </source>
</evidence>
<feature type="compositionally biased region" description="Low complexity" evidence="2">
    <location>
        <begin position="820"/>
        <end position="850"/>
    </location>
</feature>
<feature type="region of interest" description="Disordered" evidence="2">
    <location>
        <begin position="255"/>
        <end position="284"/>
    </location>
</feature>
<sequence>MFVEGAPGDLLGPSANGPAPPRLYSVTALVQHQRPSQQHHQLTQQHRGVAAGGAATAAGVSGMGHVSTRGGASAAAGSAGTGYQFVHPSTLHAAACHTGAGMGTGGGGGGTHTGASRASMLDTLPSGPTTADLDDEIMESVETDLFESESRLARFGRGSAAAGRSFRQLHSASGGGAAGMSALSSGGGALSMALPGAGPGVGVGGMFLSSGPHPGAPPAYALHHAQVQPRNHQHQHHSQQHQAYATAVAGLVPGFSRLPDLPEQQDSDPGALAAAPPASNGGGEQRLVSVGKLAARAEVVGLKGLNCIAAGRPAAAAAAGGATPPPPPPPPPPGMHRVDSEELVDVPSGPTHPPRASMASALGLVAGAGGVGASTTAAASDSAMVPFTTVHALAGVQSLFTTGGAGSSGTGIIGSSAHCRAPGVSHSAAATMQSCGTSLAGAYHHTHVHVPGPGGRRRNHGAGADQAYAMCLSGSGRCGSGSVSHCQDCAAVTSTGTNACDSGGPFAAVTAAARHPALAASPYSARAAAAEGTAGDTVAAVAAEQHSGSGYVLAADDMAPRALGWSVSMDRAVGVPFVGTNAAAVVCGAAPYVGSFGPTSASSIAAAATPPRTPGGGGGAATAGVGVATGTGTSLVLPGFASGPISGSIAAAAFRSMDAFAAPRSLAAPVAGSGTIGGSAVVDPRLQLPSTHAVGWPAHGGVSSSIAAASAAAAGQAAAPAMPMQFFDNLPDDGGVAMSSNNNSLVRVGHSASTNGGGTRRLADAAAAASQAAAASARDCAAVAGAAGLSHDGEAVAEAVMALLRLDLPCTSPPPPDYESATAGSAATSMAAPGNRAAHGADAGADANEPSDAAAAAYAPELPPPGPVPVMPVPASLLASLEPSGVAAVDRYLQQLLMDPSPERHVFLCKRPLGPGACRAIACFLSLCPGAVKSITLSSCGITCDGLTALCEGLRSCRNLLVLDLSHNALADMGAAALAACLSDMPTLASLTLAGNAELGDAGVAALAMAARGCLGLRRVGLRGTAATTLGMKDLASALASNLRRAAARRGVASPPRGPLAPGGQDRPVTWDGTMGGAGAATADAVFISQLCSLLRTLVQPALPAEQAVAEAVAELLAEAPALLAARQSNSSVAAAPLASVPSVPTAAAAATDRNASSAANSGGSSHGLRALQHLHAAAPTSSDSVGQPAAASAVSGTADGAGSVPLGRFSNSTAVTAAGSGTGDHSASSSAGSGSITTVGGASIATAAGGAATGDSDLLTYLAEGLTARGYDVAVTHALGGGSGGECLRNLRHTFLSVTVPLPPGLMPSGPPSPAAAAVAAASLARSATSASSAAGGGAAGAGTSLAGTLSRRRHSVAYGAVGPAAPPGLPYHPGVIIVDPELREQFEVAMPTPRYEALVAALPRVYVGAEERLPLVVEVLCDELALALRSKGLIIPPWRESSAMISKWQPKLSKLLVPGTPSYAQQMQQQQHGSRRQSRDGGGGGHGNGHGGGSGRSSASVTPRVSLAGGMAVGFGPAAAFGGGGGGAAAAMPVPVMWRTGAPHGGSGTSSRRNSRVTTAAAGSGATANGMASGGGGFEEPSLGPAPALGSLDSERSAVTPRGRGAGAGAGHGNGNGACDSLSGSLRRMDSGGYPGGGCGGGGSSAVGSAVHSFGFRRCTSSSSLLSSSVGLTPTASVATGGAGGGTAAGAGSGVASGGVRAAVNSRLVTGAAAALIGPQALLPGGGVGLAAGGVGVGGGGGFTGGSRVLWVGVGGGGGGLSPVPHSPPTPTARS</sequence>
<dbReference type="PANTHER" id="PTHR31579">
    <property type="entry name" value="OS03G0796600 PROTEIN"/>
    <property type="match status" value="1"/>
</dbReference>
<comment type="subcellular location">
    <subcellularLocation>
        <location evidence="1">Cytoplasm</location>
        <location evidence="1">Cytoskeleton</location>
        <location evidence="1">Cilium axoneme</location>
    </subcellularLocation>
</comment>
<evidence type="ECO:0000313" key="3">
    <source>
        <dbReference type="EMBL" id="KAG2448713.1"/>
    </source>
</evidence>
<evidence type="ECO:0000313" key="4">
    <source>
        <dbReference type="Proteomes" id="UP000613740"/>
    </source>
</evidence>
<evidence type="ECO:0000256" key="2">
    <source>
        <dbReference type="SAM" id="MobiDB-lite"/>
    </source>
</evidence>
<dbReference type="InterPro" id="IPR006502">
    <property type="entry name" value="PDDEXK-like"/>
</dbReference>
<feature type="region of interest" description="Disordered" evidence="2">
    <location>
        <begin position="1542"/>
        <end position="1619"/>
    </location>
</feature>
<dbReference type="Proteomes" id="UP000613740">
    <property type="component" value="Unassembled WGS sequence"/>
</dbReference>
<dbReference type="EMBL" id="JAEHOD010000016">
    <property type="protein sequence ID" value="KAG2448713.1"/>
    <property type="molecule type" value="Genomic_DNA"/>
</dbReference>
<dbReference type="Pfam" id="PF04720">
    <property type="entry name" value="PDDEXK_6"/>
    <property type="match status" value="1"/>
</dbReference>
<keyword evidence="4" id="KW-1185">Reference proteome</keyword>
<feature type="region of interest" description="Disordered" evidence="2">
    <location>
        <begin position="814"/>
        <end position="850"/>
    </location>
</feature>
<feature type="region of interest" description="Disordered" evidence="2">
    <location>
        <begin position="317"/>
        <end position="354"/>
    </location>
</feature>
<organism evidence="3 4">
    <name type="scientific">Chlamydomonas schloesseri</name>
    <dbReference type="NCBI Taxonomy" id="2026947"/>
    <lineage>
        <taxon>Eukaryota</taxon>
        <taxon>Viridiplantae</taxon>
        <taxon>Chlorophyta</taxon>
        <taxon>core chlorophytes</taxon>
        <taxon>Chlorophyceae</taxon>
        <taxon>CS clade</taxon>
        <taxon>Chlamydomonadales</taxon>
        <taxon>Chlamydomonadaceae</taxon>
        <taxon>Chlamydomonas</taxon>
    </lineage>
</organism>
<protein>
    <submittedName>
        <fullName evidence="3">Uncharacterized protein</fullName>
    </submittedName>
</protein>
<dbReference type="OrthoDB" id="691424at2759"/>
<accession>A0A835WK20</accession>
<comment type="caution">
    <text evidence="3">The sequence shown here is derived from an EMBL/GenBank/DDBJ whole genome shotgun (WGS) entry which is preliminary data.</text>
</comment>
<dbReference type="InterPro" id="IPR001611">
    <property type="entry name" value="Leu-rich_rpt"/>
</dbReference>
<feature type="region of interest" description="Disordered" evidence="2">
    <location>
        <begin position="1050"/>
        <end position="1071"/>
    </location>
</feature>